<protein>
    <submittedName>
        <fullName evidence="1">Uncharacterized protein</fullName>
    </submittedName>
</protein>
<organism evidence="1 2">
    <name type="scientific">Rhizobium halophytocola</name>
    <dbReference type="NCBI Taxonomy" id="735519"/>
    <lineage>
        <taxon>Bacteria</taxon>
        <taxon>Pseudomonadati</taxon>
        <taxon>Pseudomonadota</taxon>
        <taxon>Alphaproteobacteria</taxon>
        <taxon>Hyphomicrobiales</taxon>
        <taxon>Rhizobiaceae</taxon>
        <taxon>Rhizobium/Agrobacterium group</taxon>
        <taxon>Rhizobium</taxon>
    </lineage>
</organism>
<name>A0ABS4DY62_9HYPH</name>
<gene>
    <name evidence="1" type="ORF">J2Z17_002065</name>
</gene>
<reference evidence="1 2" key="1">
    <citation type="submission" date="2021-03" db="EMBL/GenBank/DDBJ databases">
        <title>Genomic Encyclopedia of Type Strains, Phase IV (KMG-IV): sequencing the most valuable type-strain genomes for metagenomic binning, comparative biology and taxonomic classification.</title>
        <authorList>
            <person name="Goeker M."/>
        </authorList>
    </citation>
    <scope>NUCLEOTIDE SEQUENCE [LARGE SCALE GENOMIC DNA]</scope>
    <source>
        <strain evidence="1 2">DSM 21600</strain>
    </source>
</reference>
<dbReference type="Proteomes" id="UP000759443">
    <property type="component" value="Unassembled WGS sequence"/>
</dbReference>
<comment type="caution">
    <text evidence="1">The sequence shown here is derived from an EMBL/GenBank/DDBJ whole genome shotgun (WGS) entry which is preliminary data.</text>
</comment>
<dbReference type="EMBL" id="JAGGJU010000005">
    <property type="protein sequence ID" value="MBP1850628.1"/>
    <property type="molecule type" value="Genomic_DNA"/>
</dbReference>
<keyword evidence="2" id="KW-1185">Reference proteome</keyword>
<evidence type="ECO:0000313" key="2">
    <source>
        <dbReference type="Proteomes" id="UP000759443"/>
    </source>
</evidence>
<evidence type="ECO:0000313" key="1">
    <source>
        <dbReference type="EMBL" id="MBP1850628.1"/>
    </source>
</evidence>
<accession>A0ABS4DY62</accession>
<proteinExistence type="predicted"/>
<sequence>MAFALRVFSLLPLVLLAISFGGAVETTYRTGVLLGLVDPARLAEYRLYFADTAAFNGEIEQAIGAGDYDYAESLYSLGVHYGHELSPDLGERARATPLRRMSAASAQVVKGFVFGSVDTGAEIGGTLASDLIGVGDVRDFSIHGYRYLSGGDYDPLLLGLSAAGIGLTAATYGTAGAASAADAGISLVKNAYKARRLSKPLTAYFSKLAGRAVNLGVMKAEFRAADQALSLPARVEKAAVKAVDRKALKTLGQEAEVLNGVRRQSGVRASVAALSIADGPKELRRLARVSARFGESGHAVLKFLGRSVLRITGLIVDLLKTLAWFVSTVLMALVRWPARILAKAVARRLGFDVWGGIIRPVLKLC</sequence>
<dbReference type="RefSeq" id="WP_209944555.1">
    <property type="nucleotide sequence ID" value="NZ_JAGGJU010000005.1"/>
</dbReference>